<accession>A0A411EC61</accession>
<organism evidence="3 4">
    <name type="scientific">Muriicola soli</name>
    <dbReference type="NCBI Taxonomy" id="2507538"/>
    <lineage>
        <taxon>Bacteria</taxon>
        <taxon>Pseudomonadati</taxon>
        <taxon>Bacteroidota</taxon>
        <taxon>Flavobacteriia</taxon>
        <taxon>Flavobacteriales</taxon>
        <taxon>Flavobacteriaceae</taxon>
        <taxon>Muriicola</taxon>
    </lineage>
</organism>
<dbReference type="KEGG" id="mur:EQY75_12820"/>
<dbReference type="AlphaFoldDB" id="A0A411EC61"/>
<evidence type="ECO:0000259" key="2">
    <source>
        <dbReference type="PROSITE" id="PS50965"/>
    </source>
</evidence>
<sequence length="358" mass="42183">MTKVYGQIESLKAIRKTLDQNGISRFNSVGDINRFLRNYESEKEDLFFNVERKYDLDLEILNAKERVLKHEYNDVKETVKQRLNNKLDRLKEKCNYLSSKPAKNAVLELAYWYQLQFYLFYKFLFQRAIPLLLRWRTNSLNKQLSSVQEDLREFSRNKQKIISKRSAPKYEELSQTKKVVSALNPLIAGAIGEHLIAKELKKLSGANVLINDFSLKFSNPILWKQRGDLIFSIQIDHLLVTRAGIFIIETKNWSKESILRYDLRSPIRQIRRTQYALFVTLNSNTSTSHMLLKEHHWGQKKLPVRNIVAMINHKPIGEFKFVTIKKLNELNSYIEFFDPVFDDEEVSRIAKYLLSIKS</sequence>
<reference evidence="3 4" key="1">
    <citation type="submission" date="2019-01" db="EMBL/GenBank/DDBJ databases">
        <title>Muriicola soli sp. nov., isolated from soil.</title>
        <authorList>
            <person name="Kang H.J."/>
            <person name="Kim S.B."/>
        </authorList>
    </citation>
    <scope>NUCLEOTIDE SEQUENCE [LARGE SCALE GENOMIC DNA]</scope>
    <source>
        <strain evidence="3 4">MMS17-SY002</strain>
    </source>
</reference>
<proteinExistence type="predicted"/>
<evidence type="ECO:0000313" key="3">
    <source>
        <dbReference type="EMBL" id="QBA65335.1"/>
    </source>
</evidence>
<evidence type="ECO:0000313" key="4">
    <source>
        <dbReference type="Proteomes" id="UP000290889"/>
    </source>
</evidence>
<keyword evidence="1" id="KW-0175">Coiled coil</keyword>
<keyword evidence="4" id="KW-1185">Reference proteome</keyword>
<evidence type="ECO:0000256" key="1">
    <source>
        <dbReference type="SAM" id="Coils"/>
    </source>
</evidence>
<dbReference type="EMBL" id="CP035544">
    <property type="protein sequence ID" value="QBA65335.1"/>
    <property type="molecule type" value="Genomic_DNA"/>
</dbReference>
<gene>
    <name evidence="3" type="ORF">EQY75_12820</name>
</gene>
<dbReference type="RefSeq" id="WP_129606464.1">
    <property type="nucleotide sequence ID" value="NZ_CP035544.1"/>
</dbReference>
<dbReference type="OrthoDB" id="9813328at2"/>
<dbReference type="Pfam" id="PF08378">
    <property type="entry name" value="NERD"/>
    <property type="match status" value="1"/>
</dbReference>
<dbReference type="PROSITE" id="PS50965">
    <property type="entry name" value="NERD"/>
    <property type="match status" value="1"/>
</dbReference>
<feature type="domain" description="NERD" evidence="2">
    <location>
        <begin position="188"/>
        <end position="300"/>
    </location>
</feature>
<feature type="coiled-coil region" evidence="1">
    <location>
        <begin position="73"/>
        <end position="100"/>
    </location>
</feature>
<dbReference type="Proteomes" id="UP000290889">
    <property type="component" value="Chromosome"/>
</dbReference>
<name>A0A411EC61_9FLAO</name>
<protein>
    <submittedName>
        <fullName evidence="3">NERD domain-containing protein</fullName>
    </submittedName>
</protein>
<dbReference type="InterPro" id="IPR011528">
    <property type="entry name" value="NERD"/>
</dbReference>